<organism evidence="1">
    <name type="scientific">Lepeophtheirus salmonis</name>
    <name type="common">Salmon louse</name>
    <name type="synonym">Caligus salmonis</name>
    <dbReference type="NCBI Taxonomy" id="72036"/>
    <lineage>
        <taxon>Eukaryota</taxon>
        <taxon>Metazoa</taxon>
        <taxon>Ecdysozoa</taxon>
        <taxon>Arthropoda</taxon>
        <taxon>Crustacea</taxon>
        <taxon>Multicrustacea</taxon>
        <taxon>Hexanauplia</taxon>
        <taxon>Copepoda</taxon>
        <taxon>Siphonostomatoida</taxon>
        <taxon>Caligidae</taxon>
        <taxon>Lepeophtheirus</taxon>
    </lineage>
</organism>
<evidence type="ECO:0000313" key="1">
    <source>
        <dbReference type="EMBL" id="CDW48707.1"/>
    </source>
</evidence>
<dbReference type="AlphaFoldDB" id="A0A0K2VEU2"/>
<name>A0A0K2VEU2_LEPSM</name>
<proteinExistence type="predicted"/>
<reference evidence="1" key="1">
    <citation type="submission" date="2014-05" db="EMBL/GenBank/DDBJ databases">
        <authorList>
            <person name="Chronopoulou M."/>
        </authorList>
    </citation>
    <scope>NUCLEOTIDE SEQUENCE</scope>
    <source>
        <tissue evidence="1">Whole organism</tissue>
    </source>
</reference>
<dbReference type="EMBL" id="HACA01031346">
    <property type="protein sequence ID" value="CDW48707.1"/>
    <property type="molecule type" value="Transcribed_RNA"/>
</dbReference>
<sequence length="101" mass="12295">MYNTIKYGGLSVILFVKFWKYLNSYWIKKLWDIQHFRRVQLNHFLVTKELKYTDCPYSTLFKVFEKLEGFSTRFKGFCDGSWEVIKKLEVSLGWEKLLKLH</sequence>
<protein>
    <submittedName>
        <fullName evidence="1">Uncharacterized protein</fullName>
    </submittedName>
</protein>
<accession>A0A0K2VEU2</accession>